<name>A0A0Q2LM42_MYCGO</name>
<dbReference type="Proteomes" id="UP000051677">
    <property type="component" value="Unassembled WGS sequence"/>
</dbReference>
<accession>A0A0Q2LM42</accession>
<sequence length="101" mass="11459">MSPGSSLSTGIILQVAWEDADLADARRVLHKDIFAVVQWAIDEKQFRLRKQGHAFALYCPCGGRNPFIRVDGTPRNPTWKAKTIRRSVNRCPDQHELMGLQ</sequence>
<evidence type="ECO:0000313" key="2">
    <source>
        <dbReference type="Proteomes" id="UP000051677"/>
    </source>
</evidence>
<dbReference type="EMBL" id="LKTM01000342">
    <property type="protein sequence ID" value="KQH76842.1"/>
    <property type="molecule type" value="Genomic_DNA"/>
</dbReference>
<dbReference type="AlphaFoldDB" id="A0A0Q2LM42"/>
<evidence type="ECO:0000313" key="1">
    <source>
        <dbReference type="EMBL" id="KQH76842.1"/>
    </source>
</evidence>
<organism evidence="1 2">
    <name type="scientific">Mycobacterium gordonae</name>
    <dbReference type="NCBI Taxonomy" id="1778"/>
    <lineage>
        <taxon>Bacteria</taxon>
        <taxon>Bacillati</taxon>
        <taxon>Actinomycetota</taxon>
        <taxon>Actinomycetes</taxon>
        <taxon>Mycobacteriales</taxon>
        <taxon>Mycobacteriaceae</taxon>
        <taxon>Mycobacterium</taxon>
    </lineage>
</organism>
<protein>
    <submittedName>
        <fullName evidence="1">Uncharacterized protein</fullName>
    </submittedName>
</protein>
<proteinExistence type="predicted"/>
<comment type="caution">
    <text evidence="1">The sequence shown here is derived from an EMBL/GenBank/DDBJ whole genome shotgun (WGS) entry which is preliminary data.</text>
</comment>
<reference evidence="1 2" key="1">
    <citation type="submission" date="2015-10" db="EMBL/GenBank/DDBJ databases">
        <title>Mycobacterium gordonae draft genome assembly.</title>
        <authorList>
            <person name="Ustinova V."/>
            <person name="Smirnova T."/>
            <person name="Blagodatskikh K."/>
            <person name="Varlamov D."/>
            <person name="Larionova E."/>
            <person name="Chernousova L."/>
        </authorList>
    </citation>
    <scope>NUCLEOTIDE SEQUENCE [LARGE SCALE GENOMIC DNA]</scope>
    <source>
        <strain evidence="1 2">CTRI 14-8773</strain>
    </source>
</reference>
<gene>
    <name evidence="1" type="ORF">AO501_23335</name>
</gene>